<gene>
    <name evidence="3" type="ORF">BGK67_34920</name>
</gene>
<dbReference type="EMBL" id="MEHK01000005">
    <property type="protein sequence ID" value="OEJ21129.1"/>
    <property type="molecule type" value="Genomic_DNA"/>
</dbReference>
<dbReference type="PANTHER" id="PTHR35526">
    <property type="entry name" value="ANTI-SIGMA-F FACTOR RSBW-RELATED"/>
    <property type="match status" value="1"/>
</dbReference>
<dbReference type="Proteomes" id="UP000095705">
    <property type="component" value="Plasmid pACMP1"/>
</dbReference>
<evidence type="ECO:0000313" key="3">
    <source>
        <dbReference type="EMBL" id="OEJ21129.1"/>
    </source>
</evidence>
<dbReference type="Gene3D" id="3.30.565.10">
    <property type="entry name" value="Histidine kinase-like ATPase, C-terminal domain"/>
    <property type="match status" value="1"/>
</dbReference>
<keyword evidence="1" id="KW-0418">Kinase</keyword>
<evidence type="ECO:0000313" key="4">
    <source>
        <dbReference type="Proteomes" id="UP000095705"/>
    </source>
</evidence>
<protein>
    <recommendedName>
        <fullName evidence="2">Histidine kinase/HSP90-like ATPase domain-containing protein</fullName>
    </recommendedName>
</protein>
<keyword evidence="4" id="KW-1185">Reference proteome</keyword>
<feature type="domain" description="Histidine kinase/HSP90-like ATPase" evidence="2">
    <location>
        <begin position="20"/>
        <end position="119"/>
    </location>
</feature>
<dbReference type="InterPro" id="IPR036890">
    <property type="entry name" value="HATPase_C_sf"/>
</dbReference>
<dbReference type="InterPro" id="IPR050267">
    <property type="entry name" value="Anti-sigma-factor_SerPK"/>
</dbReference>
<keyword evidence="1" id="KW-0723">Serine/threonine-protein kinase</keyword>
<proteinExistence type="predicted"/>
<keyword evidence="3" id="KW-0614">Plasmid</keyword>
<dbReference type="SUPFAM" id="SSF55874">
    <property type="entry name" value="ATPase domain of HSP90 chaperone/DNA topoisomerase II/histidine kinase"/>
    <property type="match status" value="1"/>
</dbReference>
<dbReference type="Pfam" id="PF13581">
    <property type="entry name" value="HATPase_c_2"/>
    <property type="match status" value="1"/>
</dbReference>
<geneLocation type="plasmid" evidence="4">
    <name>pacmp1</name>
</geneLocation>
<dbReference type="InterPro" id="IPR003594">
    <property type="entry name" value="HATPase_dom"/>
</dbReference>
<accession>A0A1E5NXY5</accession>
<keyword evidence="1" id="KW-0808">Transferase</keyword>
<evidence type="ECO:0000256" key="1">
    <source>
        <dbReference type="ARBA" id="ARBA00022527"/>
    </source>
</evidence>
<dbReference type="PANTHER" id="PTHR35526:SF3">
    <property type="entry name" value="ANTI-SIGMA-F FACTOR RSBW"/>
    <property type="match status" value="1"/>
</dbReference>
<sequence>MIAGADISLLRSEQDIQRPGQMRRIATAYLRLWKLSELADAARVLVSELVTNAFQHGAGEVVDVRLYFTAAHLCIEVDDGSPWVPRRYPDEPLAQGGRGLFLVDGLADAWGVAEDGARVWCLIRRDLGQPEGAR</sequence>
<reference evidence="3 4" key="1">
    <citation type="submission" date="2016-08" db="EMBL/GenBank/DDBJ databases">
        <title>The complete genome of Streptomyces subrutilus 10-1-1.</title>
        <authorList>
            <person name="Chen X."/>
        </authorList>
    </citation>
    <scope>NUCLEOTIDE SEQUENCE [LARGE SCALE GENOMIC DNA]</scope>
    <source>
        <strain evidence="3 4">10-1-1</strain>
        <plasmid evidence="4">pacmp1</plasmid>
    </source>
</reference>
<dbReference type="GO" id="GO:0004674">
    <property type="term" value="F:protein serine/threonine kinase activity"/>
    <property type="evidence" value="ECO:0007669"/>
    <property type="project" value="UniProtKB-KW"/>
</dbReference>
<name>A0A1E5NXY5_9ACTN</name>
<dbReference type="AlphaFoldDB" id="A0A1E5NXY5"/>
<comment type="caution">
    <text evidence="3">The sequence shown here is derived from an EMBL/GenBank/DDBJ whole genome shotgun (WGS) entry which is preliminary data.</text>
</comment>
<organism evidence="3 4">
    <name type="scientific">Streptomyces subrutilus</name>
    <dbReference type="NCBI Taxonomy" id="36818"/>
    <lineage>
        <taxon>Bacteria</taxon>
        <taxon>Bacillati</taxon>
        <taxon>Actinomycetota</taxon>
        <taxon>Actinomycetes</taxon>
        <taxon>Kitasatosporales</taxon>
        <taxon>Streptomycetaceae</taxon>
        <taxon>Streptomyces</taxon>
    </lineage>
</organism>
<dbReference type="CDD" id="cd16936">
    <property type="entry name" value="HATPase_RsbW-like"/>
    <property type="match status" value="1"/>
</dbReference>
<evidence type="ECO:0000259" key="2">
    <source>
        <dbReference type="Pfam" id="PF13581"/>
    </source>
</evidence>